<keyword evidence="3 8" id="KW-0812">Transmembrane</keyword>
<feature type="transmembrane region" description="Helical" evidence="8">
    <location>
        <begin position="102"/>
        <end position="123"/>
    </location>
</feature>
<dbReference type="InterPro" id="IPR027359">
    <property type="entry name" value="Volt_channel_dom_sf"/>
</dbReference>
<evidence type="ECO:0000259" key="9">
    <source>
        <dbReference type="Pfam" id="PF07885"/>
    </source>
</evidence>
<dbReference type="Pfam" id="PF07885">
    <property type="entry name" value="Ion_trans_2"/>
    <property type="match status" value="1"/>
</dbReference>
<dbReference type="AlphaFoldDB" id="A0A1M6EUT5"/>
<evidence type="ECO:0000313" key="11">
    <source>
        <dbReference type="Proteomes" id="UP000184387"/>
    </source>
</evidence>
<feature type="transmembrane region" description="Helical" evidence="8">
    <location>
        <begin position="211"/>
        <end position="228"/>
    </location>
</feature>
<dbReference type="EMBL" id="FQZF01000006">
    <property type="protein sequence ID" value="SHI89182.1"/>
    <property type="molecule type" value="Genomic_DNA"/>
</dbReference>
<accession>A0A1M6EUT5</accession>
<keyword evidence="2" id="KW-0813">Transport</keyword>
<dbReference type="InterPro" id="IPR013099">
    <property type="entry name" value="K_chnl_dom"/>
</dbReference>
<evidence type="ECO:0000256" key="5">
    <source>
        <dbReference type="ARBA" id="ARBA00023065"/>
    </source>
</evidence>
<reference evidence="10 11" key="1">
    <citation type="submission" date="2016-11" db="EMBL/GenBank/DDBJ databases">
        <authorList>
            <person name="Jaros S."/>
            <person name="Januszkiewicz K."/>
            <person name="Wedrychowicz H."/>
        </authorList>
    </citation>
    <scope>NUCLEOTIDE SEQUENCE [LARGE SCALE GENOMIC DNA]</scope>
    <source>
        <strain evidence="10 11">DSM 14916</strain>
    </source>
</reference>
<evidence type="ECO:0000313" key="10">
    <source>
        <dbReference type="EMBL" id="SHI89182.1"/>
    </source>
</evidence>
<evidence type="ECO:0000256" key="1">
    <source>
        <dbReference type="ARBA" id="ARBA00004141"/>
    </source>
</evidence>
<dbReference type="OrthoDB" id="9799090at2"/>
<keyword evidence="4 8" id="KW-1133">Transmembrane helix</keyword>
<gene>
    <name evidence="10" type="ORF">SAMN02745194_01287</name>
</gene>
<dbReference type="SUPFAM" id="SSF81324">
    <property type="entry name" value="Voltage-gated potassium channels"/>
    <property type="match status" value="1"/>
</dbReference>
<proteinExistence type="predicted"/>
<protein>
    <submittedName>
        <fullName evidence="10">Voltage-gated potassium channel</fullName>
    </submittedName>
</protein>
<dbReference type="PANTHER" id="PTHR11537:SF254">
    <property type="entry name" value="POTASSIUM VOLTAGE-GATED CHANNEL PROTEIN SHAB"/>
    <property type="match status" value="1"/>
</dbReference>
<evidence type="ECO:0000256" key="8">
    <source>
        <dbReference type="SAM" id="Phobius"/>
    </source>
</evidence>
<dbReference type="Gene3D" id="1.10.287.70">
    <property type="match status" value="1"/>
</dbReference>
<keyword evidence="6 8" id="KW-0472">Membrane</keyword>
<dbReference type="GO" id="GO:0005249">
    <property type="term" value="F:voltage-gated potassium channel activity"/>
    <property type="evidence" value="ECO:0007669"/>
    <property type="project" value="InterPro"/>
</dbReference>
<feature type="transmembrane region" description="Helical" evidence="8">
    <location>
        <begin position="39"/>
        <end position="58"/>
    </location>
</feature>
<sequence length="270" mass="30116">MKIPPHSAETRAVDALPADRRLFRELYYRDTARAVRYRYGLLLLDAVTLLFIIGTSFIERSATVEVADTALGLVLLAEFAARLRASPRPWKELAHPATLADAIAIVCFLIPMLGAAAGFLRALRVLRLLRSQRLLNRLRKDFPGFQRNQDTMVAAMDLLVFIFIMTGLVYETQHRSNPQIGDYADALYFTITALTTTGFGDITLPGRTGRLLSVVIMFCGVTLFLRLAQSLFRPSKVRFPCPQCGLQRHEPDAVHCKACGHLINIPDEGS</sequence>
<feature type="transmembrane region" description="Helical" evidence="8">
    <location>
        <begin position="182"/>
        <end position="199"/>
    </location>
</feature>
<evidence type="ECO:0000256" key="2">
    <source>
        <dbReference type="ARBA" id="ARBA00022448"/>
    </source>
</evidence>
<keyword evidence="7 10" id="KW-0407">Ion channel</keyword>
<dbReference type="RefSeq" id="WP_086061950.1">
    <property type="nucleotide sequence ID" value="NZ_FQZF01000006.1"/>
</dbReference>
<keyword evidence="5" id="KW-0406">Ion transport</keyword>
<feature type="transmembrane region" description="Helical" evidence="8">
    <location>
        <begin position="152"/>
        <end position="170"/>
    </location>
</feature>
<dbReference type="PANTHER" id="PTHR11537">
    <property type="entry name" value="VOLTAGE-GATED POTASSIUM CHANNEL"/>
    <property type="match status" value="1"/>
</dbReference>
<evidence type="ECO:0000256" key="3">
    <source>
        <dbReference type="ARBA" id="ARBA00022692"/>
    </source>
</evidence>
<dbReference type="GO" id="GO:0001508">
    <property type="term" value="P:action potential"/>
    <property type="evidence" value="ECO:0007669"/>
    <property type="project" value="TreeGrafter"/>
</dbReference>
<evidence type="ECO:0000256" key="6">
    <source>
        <dbReference type="ARBA" id="ARBA00023136"/>
    </source>
</evidence>
<dbReference type="GO" id="GO:0008076">
    <property type="term" value="C:voltage-gated potassium channel complex"/>
    <property type="evidence" value="ECO:0007669"/>
    <property type="project" value="InterPro"/>
</dbReference>
<dbReference type="STRING" id="198092.SAMN02745194_01287"/>
<name>A0A1M6EUT5_9PROT</name>
<dbReference type="InterPro" id="IPR028325">
    <property type="entry name" value="VG_K_chnl"/>
</dbReference>
<dbReference type="Gene3D" id="1.20.120.350">
    <property type="entry name" value="Voltage-gated potassium channels. Chain C"/>
    <property type="match status" value="1"/>
</dbReference>
<evidence type="ECO:0000256" key="7">
    <source>
        <dbReference type="ARBA" id="ARBA00023303"/>
    </source>
</evidence>
<dbReference type="Proteomes" id="UP000184387">
    <property type="component" value="Unassembled WGS sequence"/>
</dbReference>
<comment type="subcellular location">
    <subcellularLocation>
        <location evidence="1">Membrane</location>
        <topology evidence="1">Multi-pass membrane protein</topology>
    </subcellularLocation>
</comment>
<feature type="domain" description="Potassium channel" evidence="9">
    <location>
        <begin position="159"/>
        <end position="231"/>
    </location>
</feature>
<keyword evidence="11" id="KW-1185">Reference proteome</keyword>
<evidence type="ECO:0000256" key="4">
    <source>
        <dbReference type="ARBA" id="ARBA00022989"/>
    </source>
</evidence>
<organism evidence="10 11">
    <name type="scientific">Muricoccus roseus</name>
    <dbReference type="NCBI Taxonomy" id="198092"/>
    <lineage>
        <taxon>Bacteria</taxon>
        <taxon>Pseudomonadati</taxon>
        <taxon>Pseudomonadota</taxon>
        <taxon>Alphaproteobacteria</taxon>
        <taxon>Acetobacterales</taxon>
        <taxon>Roseomonadaceae</taxon>
        <taxon>Muricoccus</taxon>
    </lineage>
</organism>